<dbReference type="GeneID" id="54580945"/>
<evidence type="ECO:0000313" key="2">
    <source>
        <dbReference type="EMBL" id="KAF2256603.1"/>
    </source>
</evidence>
<proteinExistence type="predicted"/>
<reference evidence="2" key="1">
    <citation type="journal article" date="2020" name="Stud. Mycol.">
        <title>101 Dothideomycetes genomes: a test case for predicting lifestyles and emergence of pathogens.</title>
        <authorList>
            <person name="Haridas S."/>
            <person name="Albert R."/>
            <person name="Binder M."/>
            <person name="Bloem J."/>
            <person name="Labutti K."/>
            <person name="Salamov A."/>
            <person name="Andreopoulos B."/>
            <person name="Baker S."/>
            <person name="Barry K."/>
            <person name="Bills G."/>
            <person name="Bluhm B."/>
            <person name="Cannon C."/>
            <person name="Castanera R."/>
            <person name="Culley D."/>
            <person name="Daum C."/>
            <person name="Ezra D."/>
            <person name="Gonzalez J."/>
            <person name="Henrissat B."/>
            <person name="Kuo A."/>
            <person name="Liang C."/>
            <person name="Lipzen A."/>
            <person name="Lutzoni F."/>
            <person name="Magnuson J."/>
            <person name="Mondo S."/>
            <person name="Nolan M."/>
            <person name="Ohm R."/>
            <person name="Pangilinan J."/>
            <person name="Park H.-J."/>
            <person name="Ramirez L."/>
            <person name="Alfaro M."/>
            <person name="Sun H."/>
            <person name="Tritt A."/>
            <person name="Yoshinaga Y."/>
            <person name="Zwiers L.-H."/>
            <person name="Turgeon B."/>
            <person name="Goodwin S."/>
            <person name="Spatafora J."/>
            <person name="Crous P."/>
            <person name="Grigoriev I."/>
        </authorList>
    </citation>
    <scope>NUCLEOTIDE SEQUENCE</scope>
    <source>
        <strain evidence="2">CBS 122368</strain>
    </source>
</reference>
<keyword evidence="3" id="KW-1185">Reference proteome</keyword>
<feature type="region of interest" description="Disordered" evidence="1">
    <location>
        <begin position="26"/>
        <end position="50"/>
    </location>
</feature>
<name>A0A6A6J540_9PLEO</name>
<dbReference type="EMBL" id="ML987189">
    <property type="protein sequence ID" value="KAF2256603.1"/>
    <property type="molecule type" value="Genomic_DNA"/>
</dbReference>
<dbReference type="RefSeq" id="XP_033691607.1">
    <property type="nucleotide sequence ID" value="XM_033827615.1"/>
</dbReference>
<accession>A0A6A6J540</accession>
<organism evidence="2 3">
    <name type="scientific">Trematosphaeria pertusa</name>
    <dbReference type="NCBI Taxonomy" id="390896"/>
    <lineage>
        <taxon>Eukaryota</taxon>
        <taxon>Fungi</taxon>
        <taxon>Dikarya</taxon>
        <taxon>Ascomycota</taxon>
        <taxon>Pezizomycotina</taxon>
        <taxon>Dothideomycetes</taxon>
        <taxon>Pleosporomycetidae</taxon>
        <taxon>Pleosporales</taxon>
        <taxon>Massarineae</taxon>
        <taxon>Trematosphaeriaceae</taxon>
        <taxon>Trematosphaeria</taxon>
    </lineage>
</organism>
<dbReference type="AlphaFoldDB" id="A0A6A6J540"/>
<sequence length="81" mass="8968">MLPKPEHCSATLCIDWVVRHAAAAHLPPSERPPVSSSIGSRYPNRFEPRSSPTEACIRIAFSSVNRTSWVEDEVDCGACRM</sequence>
<evidence type="ECO:0000313" key="3">
    <source>
        <dbReference type="Proteomes" id="UP000800094"/>
    </source>
</evidence>
<gene>
    <name evidence="2" type="ORF">BU26DRAFT_513408</name>
</gene>
<protein>
    <submittedName>
        <fullName evidence="2">Uncharacterized protein</fullName>
    </submittedName>
</protein>
<evidence type="ECO:0000256" key="1">
    <source>
        <dbReference type="SAM" id="MobiDB-lite"/>
    </source>
</evidence>
<dbReference type="Proteomes" id="UP000800094">
    <property type="component" value="Unassembled WGS sequence"/>
</dbReference>